<accession>A0ABP5AI73</accession>
<protein>
    <submittedName>
        <fullName evidence="1">Uncharacterized protein</fullName>
    </submittedName>
</protein>
<name>A0ABP5AI73_9ACTN</name>
<keyword evidence="2" id="KW-1185">Reference proteome</keyword>
<evidence type="ECO:0000313" key="2">
    <source>
        <dbReference type="Proteomes" id="UP001501612"/>
    </source>
</evidence>
<sequence length="157" mass="17337">MSEGPGELVEYDAPLELLVWGRHVYTVLYLDDLLVDAVARERTRRVEGHLDDVPVNLGVNRADVVDRPFLYAGVALRRRLGAGAGHVVACRLRPADPDHVPVPDDVRTALEATGRLHDFEGQRPAARRRLLQPVEDAVQDATRARRIAALVRSVASP</sequence>
<dbReference type="EMBL" id="BAAAMY010000004">
    <property type="protein sequence ID" value="GAA1914356.1"/>
    <property type="molecule type" value="Genomic_DNA"/>
</dbReference>
<dbReference type="Proteomes" id="UP001501612">
    <property type="component" value="Unassembled WGS sequence"/>
</dbReference>
<reference evidence="2" key="1">
    <citation type="journal article" date="2019" name="Int. J. Syst. Evol. Microbiol.">
        <title>The Global Catalogue of Microorganisms (GCM) 10K type strain sequencing project: providing services to taxonomists for standard genome sequencing and annotation.</title>
        <authorList>
            <consortium name="The Broad Institute Genomics Platform"/>
            <consortium name="The Broad Institute Genome Sequencing Center for Infectious Disease"/>
            <person name="Wu L."/>
            <person name="Ma J."/>
        </authorList>
    </citation>
    <scope>NUCLEOTIDE SEQUENCE [LARGE SCALE GENOMIC DNA]</scope>
    <source>
        <strain evidence="2">JCM 14046</strain>
    </source>
</reference>
<gene>
    <name evidence="1" type="ORF">GCM10009737_14620</name>
</gene>
<evidence type="ECO:0000313" key="1">
    <source>
        <dbReference type="EMBL" id="GAA1914356.1"/>
    </source>
</evidence>
<dbReference type="RefSeq" id="WP_344005667.1">
    <property type="nucleotide sequence ID" value="NZ_BAAAMY010000004.1"/>
</dbReference>
<comment type="caution">
    <text evidence="1">The sequence shown here is derived from an EMBL/GenBank/DDBJ whole genome shotgun (WGS) entry which is preliminary data.</text>
</comment>
<proteinExistence type="predicted"/>
<organism evidence="1 2">
    <name type="scientific">Nocardioides lentus</name>
    <dbReference type="NCBI Taxonomy" id="338077"/>
    <lineage>
        <taxon>Bacteria</taxon>
        <taxon>Bacillati</taxon>
        <taxon>Actinomycetota</taxon>
        <taxon>Actinomycetes</taxon>
        <taxon>Propionibacteriales</taxon>
        <taxon>Nocardioidaceae</taxon>
        <taxon>Nocardioides</taxon>
    </lineage>
</organism>
<dbReference type="Pfam" id="PF13376">
    <property type="entry name" value="OmdA"/>
    <property type="match status" value="1"/>
</dbReference>